<dbReference type="AlphaFoldDB" id="A0A7M7KCN5"/>
<evidence type="ECO:0000313" key="4">
    <source>
        <dbReference type="Proteomes" id="UP000594260"/>
    </source>
</evidence>
<dbReference type="RefSeq" id="XP_022664910.1">
    <property type="nucleotide sequence ID" value="XM_022809175.1"/>
</dbReference>
<evidence type="ECO:0000256" key="2">
    <source>
        <dbReference type="SAM" id="SignalP"/>
    </source>
</evidence>
<dbReference type="KEGG" id="vde:111251968"/>
<sequence>MNELLGKLWNFWFLGAIALVMGSVLAAESPPKSGTNSEQNAAIDVVDSLLMVTSTAMPASLPESTALKVAEPLPIAEAHVSAQIQMASAGSDQIHSGGPKFRKAAESSTREMPATSTVSPTAFLVNDNARDNRDRFYPETRYDNRYPDYRHDNRFDNRYPDYRYDNRYDNRYAPGVGGSGNYGVYGPGSAYRNALVSNVDRRFYRGYNPYYNEAWRRNFYDPYYDQHGPYFLNYGRDGRAYGERLPYHPYGNDYFYRPDRIDPYRFGYSTDKLGRGFGYSCKDVFECQDLKNREDAAREAQRRSYGPPAPLYNQPYHPSPAPYQPSSATYRVPYENANLWYLPTATPSSGRSVTYFSQDRYDPYIGGYYSDMYAGYPGYAPYFNDRYRDYSRGKKK</sequence>
<dbReference type="Proteomes" id="UP000594260">
    <property type="component" value="Unplaced"/>
</dbReference>
<dbReference type="EnsemblMetazoa" id="XM_022809175">
    <property type="protein sequence ID" value="XP_022664910"/>
    <property type="gene ID" value="LOC111251968"/>
</dbReference>
<proteinExistence type="predicted"/>
<feature type="chain" id="PRO_5029797881" evidence="2">
    <location>
        <begin position="27"/>
        <end position="396"/>
    </location>
</feature>
<accession>A0A7M7KCN5</accession>
<dbReference type="GeneID" id="111251968"/>
<protein>
    <submittedName>
        <fullName evidence="3">Uncharacterized protein</fullName>
    </submittedName>
</protein>
<keyword evidence="2" id="KW-0732">Signal</keyword>
<organism evidence="3 4">
    <name type="scientific">Varroa destructor</name>
    <name type="common">Honeybee mite</name>
    <dbReference type="NCBI Taxonomy" id="109461"/>
    <lineage>
        <taxon>Eukaryota</taxon>
        <taxon>Metazoa</taxon>
        <taxon>Ecdysozoa</taxon>
        <taxon>Arthropoda</taxon>
        <taxon>Chelicerata</taxon>
        <taxon>Arachnida</taxon>
        <taxon>Acari</taxon>
        <taxon>Parasitiformes</taxon>
        <taxon>Mesostigmata</taxon>
        <taxon>Gamasina</taxon>
        <taxon>Dermanyssoidea</taxon>
        <taxon>Varroidae</taxon>
        <taxon>Varroa</taxon>
    </lineage>
</organism>
<name>A0A7M7KCN5_VARDE</name>
<feature type="region of interest" description="Disordered" evidence="1">
    <location>
        <begin position="296"/>
        <end position="318"/>
    </location>
</feature>
<dbReference type="OrthoDB" id="6513187at2759"/>
<evidence type="ECO:0000313" key="3">
    <source>
        <dbReference type="EnsemblMetazoa" id="XP_022664910"/>
    </source>
</evidence>
<keyword evidence="4" id="KW-1185">Reference proteome</keyword>
<dbReference type="InParanoid" id="A0A7M7KCN5"/>
<feature type="signal peptide" evidence="2">
    <location>
        <begin position="1"/>
        <end position="26"/>
    </location>
</feature>
<evidence type="ECO:0000256" key="1">
    <source>
        <dbReference type="SAM" id="MobiDB-lite"/>
    </source>
</evidence>
<reference evidence="3" key="1">
    <citation type="submission" date="2021-01" db="UniProtKB">
        <authorList>
            <consortium name="EnsemblMetazoa"/>
        </authorList>
    </citation>
    <scope>IDENTIFICATION</scope>
</reference>